<dbReference type="PROSITE" id="PS00108">
    <property type="entry name" value="PROTEIN_KINASE_ST"/>
    <property type="match status" value="1"/>
</dbReference>
<dbReference type="InterPro" id="IPR000719">
    <property type="entry name" value="Prot_kinase_dom"/>
</dbReference>
<keyword evidence="6" id="KW-0472">Membrane</keyword>
<feature type="domain" description="Protein kinase" evidence="7">
    <location>
        <begin position="112"/>
        <end position="380"/>
    </location>
</feature>
<protein>
    <submittedName>
        <fullName evidence="8">Leucine-rich repeat protein kinase family protein</fullName>
    </submittedName>
</protein>
<dbReference type="PANTHER" id="PTHR27008">
    <property type="entry name" value="OS04G0122200 PROTEIN"/>
    <property type="match status" value="1"/>
</dbReference>
<keyword evidence="5" id="KW-1133">Transmembrane helix</keyword>
<evidence type="ECO:0000256" key="3">
    <source>
        <dbReference type="ARBA" id="ARBA00022692"/>
    </source>
</evidence>
<dbReference type="GO" id="GO:0004672">
    <property type="term" value="F:protein kinase activity"/>
    <property type="evidence" value="ECO:0007669"/>
    <property type="project" value="InterPro"/>
</dbReference>
<dbReference type="SUPFAM" id="SSF56112">
    <property type="entry name" value="Protein kinase-like (PK-like)"/>
    <property type="match status" value="1"/>
</dbReference>
<dbReference type="Pfam" id="PF00560">
    <property type="entry name" value="LRR_1"/>
    <property type="match status" value="1"/>
</dbReference>
<evidence type="ECO:0000256" key="4">
    <source>
        <dbReference type="ARBA" id="ARBA00022737"/>
    </source>
</evidence>
<keyword evidence="9" id="KW-1185">Reference proteome</keyword>
<keyword evidence="4" id="KW-0677">Repeat</keyword>
<evidence type="ECO:0000313" key="9">
    <source>
        <dbReference type="Proteomes" id="UP000436088"/>
    </source>
</evidence>
<dbReference type="EMBL" id="VEPZ02000992">
    <property type="protein sequence ID" value="KAE8704594.1"/>
    <property type="molecule type" value="Genomic_DNA"/>
</dbReference>
<keyword evidence="8" id="KW-0808">Transferase</keyword>
<dbReference type="AlphaFoldDB" id="A0A6A3AJ30"/>
<gene>
    <name evidence="8" type="ORF">F3Y22_tig00110450pilonHSYRG00887</name>
</gene>
<dbReference type="InterPro" id="IPR032675">
    <property type="entry name" value="LRR_dom_sf"/>
</dbReference>
<evidence type="ECO:0000313" key="8">
    <source>
        <dbReference type="EMBL" id="KAE8704594.1"/>
    </source>
</evidence>
<dbReference type="PROSITE" id="PS50011">
    <property type="entry name" value="PROTEIN_KINASE_DOM"/>
    <property type="match status" value="1"/>
</dbReference>
<comment type="caution">
    <text evidence="8">The sequence shown here is derived from an EMBL/GenBank/DDBJ whole genome shotgun (WGS) entry which is preliminary data.</text>
</comment>
<dbReference type="SMART" id="SM00220">
    <property type="entry name" value="S_TKc"/>
    <property type="match status" value="1"/>
</dbReference>
<dbReference type="Pfam" id="PF07714">
    <property type="entry name" value="PK_Tyr_Ser-Thr"/>
    <property type="match status" value="1"/>
</dbReference>
<dbReference type="InterPro" id="IPR051809">
    <property type="entry name" value="Plant_receptor-like_S/T_kinase"/>
</dbReference>
<evidence type="ECO:0000259" key="7">
    <source>
        <dbReference type="PROSITE" id="PS50011"/>
    </source>
</evidence>
<dbReference type="GO" id="GO:0016020">
    <property type="term" value="C:membrane"/>
    <property type="evidence" value="ECO:0007669"/>
    <property type="project" value="UniProtKB-SubCell"/>
</dbReference>
<name>A0A6A3AJ30_HIBSY</name>
<keyword evidence="3" id="KW-0812">Transmembrane</keyword>
<evidence type="ECO:0000256" key="6">
    <source>
        <dbReference type="ARBA" id="ARBA00023136"/>
    </source>
</evidence>
<sequence>MLNLEFLDLSRDNLSGQIPKSLEKLCYLKSFNVSFNRLYGEIPEGGSFGNFSIESFQGNEALCGAPQLHLPSCETEPLKNSKAKLIKYVALIFMIDLIINILRCRKRKARLTSEEDFLPLGTWRRISYHELHQATDGFNETKLLLQVFKLELERAFKCFDVECDVLRNTRQRNLIKIICSCSNDLDFKALVLEFMPNGSLDKWLYSTNHFLDILQRLNIMIDVASALEYLHHGSVTPVVHCDIKSSNVILDEDMVALYGTEGIVSTKGDVYSFGILMMGIITRKKPTGEIFAGERSLKSWVKESISSPLNQVVDANLQSTIGREHAAANKCALSILQVGLDCSAESPDERLEMKEIVSKLKKIRAKFLMDTRRVQQRDNC</sequence>
<dbReference type="PANTHER" id="PTHR27008:SF585">
    <property type="entry name" value="PROTEIN KINASE DOMAIN-CONTAINING PROTEIN"/>
    <property type="match status" value="1"/>
</dbReference>
<dbReference type="InterPro" id="IPR001245">
    <property type="entry name" value="Ser-Thr/Tyr_kinase_cat_dom"/>
</dbReference>
<dbReference type="GO" id="GO:0005524">
    <property type="term" value="F:ATP binding"/>
    <property type="evidence" value="ECO:0007669"/>
    <property type="project" value="InterPro"/>
</dbReference>
<evidence type="ECO:0000256" key="5">
    <source>
        <dbReference type="ARBA" id="ARBA00022989"/>
    </source>
</evidence>
<accession>A0A6A3AJ30</accession>
<comment type="subcellular location">
    <subcellularLocation>
        <location evidence="1">Membrane</location>
    </subcellularLocation>
</comment>
<reference evidence="8" key="1">
    <citation type="submission" date="2019-09" db="EMBL/GenBank/DDBJ databases">
        <title>Draft genome information of white flower Hibiscus syriacus.</title>
        <authorList>
            <person name="Kim Y.-M."/>
        </authorList>
    </citation>
    <scope>NUCLEOTIDE SEQUENCE [LARGE SCALE GENOMIC DNA]</scope>
    <source>
        <strain evidence="8">YM2019G1</strain>
    </source>
</reference>
<dbReference type="Gene3D" id="3.80.10.10">
    <property type="entry name" value="Ribonuclease Inhibitor"/>
    <property type="match status" value="1"/>
</dbReference>
<evidence type="ECO:0000256" key="1">
    <source>
        <dbReference type="ARBA" id="ARBA00004370"/>
    </source>
</evidence>
<keyword evidence="8" id="KW-0418">Kinase</keyword>
<dbReference type="Proteomes" id="UP000436088">
    <property type="component" value="Unassembled WGS sequence"/>
</dbReference>
<dbReference type="Gene3D" id="1.10.510.10">
    <property type="entry name" value="Transferase(Phosphotransferase) domain 1"/>
    <property type="match status" value="2"/>
</dbReference>
<proteinExistence type="predicted"/>
<dbReference type="InterPro" id="IPR011009">
    <property type="entry name" value="Kinase-like_dom_sf"/>
</dbReference>
<dbReference type="SUPFAM" id="SSF52058">
    <property type="entry name" value="L domain-like"/>
    <property type="match status" value="1"/>
</dbReference>
<dbReference type="InterPro" id="IPR008271">
    <property type="entry name" value="Ser/Thr_kinase_AS"/>
</dbReference>
<organism evidence="8 9">
    <name type="scientific">Hibiscus syriacus</name>
    <name type="common">Rose of Sharon</name>
    <dbReference type="NCBI Taxonomy" id="106335"/>
    <lineage>
        <taxon>Eukaryota</taxon>
        <taxon>Viridiplantae</taxon>
        <taxon>Streptophyta</taxon>
        <taxon>Embryophyta</taxon>
        <taxon>Tracheophyta</taxon>
        <taxon>Spermatophyta</taxon>
        <taxon>Magnoliopsida</taxon>
        <taxon>eudicotyledons</taxon>
        <taxon>Gunneridae</taxon>
        <taxon>Pentapetalae</taxon>
        <taxon>rosids</taxon>
        <taxon>malvids</taxon>
        <taxon>Malvales</taxon>
        <taxon>Malvaceae</taxon>
        <taxon>Malvoideae</taxon>
        <taxon>Hibiscus</taxon>
    </lineage>
</organism>
<dbReference type="InterPro" id="IPR001611">
    <property type="entry name" value="Leu-rich_rpt"/>
</dbReference>
<evidence type="ECO:0000256" key="2">
    <source>
        <dbReference type="ARBA" id="ARBA00022614"/>
    </source>
</evidence>
<keyword evidence="2" id="KW-0433">Leucine-rich repeat</keyword>